<dbReference type="GO" id="GO:0000793">
    <property type="term" value="C:condensed chromosome"/>
    <property type="evidence" value="ECO:0007669"/>
    <property type="project" value="TreeGrafter"/>
</dbReference>
<organism evidence="2 4">
    <name type="scientific">Phoenix dactylifera</name>
    <name type="common">Date palm</name>
    <dbReference type="NCBI Taxonomy" id="42345"/>
    <lineage>
        <taxon>Eukaryota</taxon>
        <taxon>Viridiplantae</taxon>
        <taxon>Streptophyta</taxon>
        <taxon>Embryophyta</taxon>
        <taxon>Tracheophyta</taxon>
        <taxon>Spermatophyta</taxon>
        <taxon>Magnoliopsida</taxon>
        <taxon>Liliopsida</taxon>
        <taxon>Arecaceae</taxon>
        <taxon>Coryphoideae</taxon>
        <taxon>Phoeniceae</taxon>
        <taxon>Phoenix</taxon>
    </lineage>
</organism>
<dbReference type="GeneID" id="103702062"/>
<protein>
    <submittedName>
        <fullName evidence="3 4">Type 2 DNA topoisomerase 6 subunit B-like isoform X1</fullName>
    </submittedName>
</protein>
<evidence type="ECO:0000313" key="2">
    <source>
        <dbReference type="Proteomes" id="UP000228380"/>
    </source>
</evidence>
<evidence type="ECO:0000313" key="3">
    <source>
        <dbReference type="RefSeq" id="XP_038982978.1"/>
    </source>
</evidence>
<dbReference type="GO" id="GO:0042138">
    <property type="term" value="P:meiotic DNA double-strand break formation"/>
    <property type="evidence" value="ECO:0007669"/>
    <property type="project" value="InterPro"/>
</dbReference>
<reference evidence="2" key="1">
    <citation type="journal article" date="2019" name="Nat. Commun.">
        <title>Genome-wide association mapping of date palm fruit traits.</title>
        <authorList>
            <person name="Hazzouri K.M."/>
            <person name="Gros-Balthazard M."/>
            <person name="Flowers J.M."/>
            <person name="Copetti D."/>
            <person name="Lemansour A."/>
            <person name="Lebrun M."/>
            <person name="Masmoudi K."/>
            <person name="Ferrand S."/>
            <person name="Dhar M.I."/>
            <person name="Fresquez Z.A."/>
            <person name="Rosas U."/>
            <person name="Zhang J."/>
            <person name="Talag J."/>
            <person name="Lee S."/>
            <person name="Kudrna D."/>
            <person name="Powell R.F."/>
            <person name="Leitch I.J."/>
            <person name="Krueger R.R."/>
            <person name="Wing R.A."/>
            <person name="Amiri K.M.A."/>
            <person name="Purugganan M.D."/>
        </authorList>
    </citation>
    <scope>NUCLEOTIDE SEQUENCE [LARGE SCALE GENOMIC DNA]</scope>
    <source>
        <strain evidence="2">cv. Khalas</strain>
    </source>
</reference>
<evidence type="ECO:0000256" key="1">
    <source>
        <dbReference type="SAM" id="MobiDB-lite"/>
    </source>
</evidence>
<dbReference type="PANTHER" id="PTHR36722:SF1">
    <property type="entry name" value="TYPE 2 DNA TOPOISOMERASE 6 SUBUNIT B-LIKE"/>
    <property type="match status" value="1"/>
</dbReference>
<dbReference type="Proteomes" id="UP000228380">
    <property type="component" value="Chromosome 6"/>
</dbReference>
<keyword evidence="2" id="KW-1185">Reference proteome</keyword>
<reference evidence="3 4" key="2">
    <citation type="submission" date="2025-04" db="UniProtKB">
        <authorList>
            <consortium name="RefSeq"/>
        </authorList>
    </citation>
    <scope>IDENTIFICATION</scope>
    <source>
        <tissue evidence="3 4">Young leaves</tissue>
    </source>
</reference>
<gene>
    <name evidence="3 4 5 6" type="primary">LOC103702062</name>
</gene>
<dbReference type="PANTHER" id="PTHR36722">
    <property type="entry name" value="TYPE 2 DNA TOPOISOMERASE 6 SUBUNIT B-LIKE"/>
    <property type="match status" value="1"/>
</dbReference>
<dbReference type="RefSeq" id="XP_038982979.1">
    <property type="nucleotide sequence ID" value="XM_039127051.1"/>
</dbReference>
<evidence type="ECO:0000313" key="6">
    <source>
        <dbReference type="RefSeq" id="XP_038982981.1"/>
    </source>
</evidence>
<sequence length="337" mass="37383">MVHFIQKILVLKSPNIAIDLLVEHVDNLGSRCDRILQAIDDFDLTLTMPTIKCLVSGLEDHALKHGNVVHKKCQSCFTNRDHLYIGSGLASNTDNIRGAGQTVEAAIVIAPVSSQPCCWSMNCLTSQVMYFQDFMPCSISQPALHALTSIDWQNYGLRLRGNFVDGDDIAVLEWEDNLFARMDIALHVYHKIVTLVPSRQRIAADRNLVKKAVKIALDDLKAKYSGLFLSTHALKIRKHAPELSRTIAKLIMSSNDLDFQSECATLLGLHPFDAGSEGVVEACIRGKIIKIVEMNDIKPKAERDAAPCLFKSECQSEEDCGDEENEGAEEDVSVLDF</sequence>
<dbReference type="AlphaFoldDB" id="A0A8B9AI81"/>
<accession>A0A8B9AI81</accession>
<evidence type="ECO:0000313" key="4">
    <source>
        <dbReference type="RefSeq" id="XP_038982979.1"/>
    </source>
</evidence>
<dbReference type="RefSeq" id="XP_038982978.1">
    <property type="nucleotide sequence ID" value="XM_039127050.1"/>
</dbReference>
<dbReference type="InterPro" id="IPR034566">
    <property type="entry name" value="MTOPVIB_plant"/>
</dbReference>
<dbReference type="OrthoDB" id="1918529at2759"/>
<evidence type="ECO:0000313" key="5">
    <source>
        <dbReference type="RefSeq" id="XP_038982980.1"/>
    </source>
</evidence>
<dbReference type="GO" id="GO:0030674">
    <property type="term" value="F:protein-macromolecule adaptor activity"/>
    <property type="evidence" value="ECO:0007669"/>
    <property type="project" value="TreeGrafter"/>
</dbReference>
<dbReference type="RefSeq" id="XP_038982980.1">
    <property type="nucleotide sequence ID" value="XM_039127052.1"/>
</dbReference>
<name>A0A8B9AI81_PHODC</name>
<feature type="region of interest" description="Disordered" evidence="1">
    <location>
        <begin position="317"/>
        <end position="337"/>
    </location>
</feature>
<proteinExistence type="predicted"/>
<dbReference type="RefSeq" id="XP_038982981.1">
    <property type="nucleotide sequence ID" value="XM_039127053.1"/>
</dbReference>
<dbReference type="GO" id="GO:0007131">
    <property type="term" value="P:reciprocal meiotic recombination"/>
    <property type="evidence" value="ECO:0007669"/>
    <property type="project" value="TreeGrafter"/>
</dbReference>
<dbReference type="KEGG" id="pda:103702062"/>